<dbReference type="Pfam" id="PF25900">
    <property type="entry name" value="PAPPA"/>
    <property type="match status" value="1"/>
</dbReference>
<sequence>MKKSLTIRVFTFIFLLTNLLLSGQPYKSLAIWPCDGIRAAAFTGMVEVSDGFVAMGYVDTFYNGQYGTGRIWVVKLHPDGSLKWSKFYRDVDPNIAVWGRRLALANNDGVYILAQAGPKGLIIKLDKNGEILWKKNTIVMPNNAWANDLISTSDEGVLAVGYTVTSDTGAYVKYYKDGSIAFTGKYKPQNIERIKYCAVDKSFDGGYYLAGIQSEYDPYPVWKTHLLVTKIDGTGHFLWNKAYNGGDELSGDKKKSEGYTISAVPDGGFIAGGLMYKGSILNGQAYILRGNDNGDSLWTKNLFEELYPYPSIWPRNSINKIIVKNNEVYAEFVDCVGCSTEKNYLALLNINNGAVQWKQTGYKISDQHIRSLHSILANGQPVFIGGEYYLDLFKHGLILITTPDGLWIPPDIVKFESGADQPELITRINHHIQVTRIVQVAADTNFSSVVYEKTNIMKDTVKLDLSSLQDKKYYLRVGITGGKGNTIWSDTMEFFMFSTLKLRYANQVPKFSSEYGGGWSASQIIGLPDVYPDYGDHVGAWSSATADGQREFLECKFAQAAPISGILVFETYSPGAIDTVYVRNPNTQQWEIVYSVTASPASAYARVLPISFPVTSFSVSEIRLAINSPAVPGYNEIDAIGLFDATGVGTTELFQSANPLQITPNPACDQIRISWVRPLTTSTECILFDAAGRQFRQASVPKGNTELNWSIAELLPGNYWITLRQGNAVQTKSFAKE</sequence>
<dbReference type="InterPro" id="IPR011047">
    <property type="entry name" value="Quinoprotein_ADH-like_sf"/>
</dbReference>
<dbReference type="NCBIfam" id="TIGR04183">
    <property type="entry name" value="Por_Secre_tail"/>
    <property type="match status" value="1"/>
</dbReference>
<dbReference type="InterPro" id="IPR058897">
    <property type="entry name" value="PAPPA_SD_C"/>
</dbReference>
<name>A0A9D7XMF5_9BACT</name>
<reference evidence="2 3" key="1">
    <citation type="submission" date="2020-10" db="EMBL/GenBank/DDBJ databases">
        <title>Connecting structure to function with the recovery of over 1000 high-quality activated sludge metagenome-assembled genomes encoding full-length rRNA genes using long-read sequencing.</title>
        <authorList>
            <person name="Singleton C.M."/>
            <person name="Petriglieri F."/>
            <person name="Kristensen J.M."/>
            <person name="Kirkegaard R.H."/>
            <person name="Michaelsen T.Y."/>
            <person name="Andersen M.H."/>
            <person name="Karst S.M."/>
            <person name="Dueholm M.S."/>
            <person name="Nielsen P.H."/>
            <person name="Albertsen M."/>
        </authorList>
    </citation>
    <scope>NUCLEOTIDE SEQUENCE [LARGE SCALE GENOMIC DNA]</scope>
    <source>
        <strain evidence="2">Ribe_18-Q3-R11-54_MAXAC.273</strain>
    </source>
</reference>
<accession>A0A9D7XMF5</accession>
<dbReference type="EMBL" id="JADKGY010000001">
    <property type="protein sequence ID" value="MBK9981130.1"/>
    <property type="molecule type" value="Genomic_DNA"/>
</dbReference>
<proteinExistence type="predicted"/>
<dbReference type="InterPro" id="IPR013783">
    <property type="entry name" value="Ig-like_fold"/>
</dbReference>
<dbReference type="Gene3D" id="2.60.40.10">
    <property type="entry name" value="Immunoglobulins"/>
    <property type="match status" value="1"/>
</dbReference>
<protein>
    <submittedName>
        <fullName evidence="2">T9SS type A sorting domain-containing protein</fullName>
    </submittedName>
</protein>
<dbReference type="PANTHER" id="PTHR42754">
    <property type="entry name" value="ENDOGLUCANASE"/>
    <property type="match status" value="1"/>
</dbReference>
<evidence type="ECO:0000313" key="3">
    <source>
        <dbReference type="Proteomes" id="UP000808337"/>
    </source>
</evidence>
<dbReference type="Gene3D" id="2.80.10.50">
    <property type="match status" value="1"/>
</dbReference>
<dbReference type="InterPro" id="IPR026444">
    <property type="entry name" value="Secre_tail"/>
</dbReference>
<gene>
    <name evidence="2" type="ORF">IPP15_01670</name>
</gene>
<dbReference type="Proteomes" id="UP000808337">
    <property type="component" value="Unassembled WGS sequence"/>
</dbReference>
<dbReference type="AlphaFoldDB" id="A0A9D7XMF5"/>
<evidence type="ECO:0000259" key="1">
    <source>
        <dbReference type="Pfam" id="PF25900"/>
    </source>
</evidence>
<comment type="caution">
    <text evidence="2">The sequence shown here is derived from an EMBL/GenBank/DDBJ whole genome shotgun (WGS) entry which is preliminary data.</text>
</comment>
<dbReference type="PANTHER" id="PTHR42754:SF1">
    <property type="entry name" value="LIPOPROTEIN"/>
    <property type="match status" value="1"/>
</dbReference>
<organism evidence="2 3">
    <name type="scientific">Candidatus Opimibacter skivensis</name>
    <dbReference type="NCBI Taxonomy" id="2982028"/>
    <lineage>
        <taxon>Bacteria</taxon>
        <taxon>Pseudomonadati</taxon>
        <taxon>Bacteroidota</taxon>
        <taxon>Saprospiria</taxon>
        <taxon>Saprospirales</taxon>
        <taxon>Saprospiraceae</taxon>
        <taxon>Candidatus Opimibacter</taxon>
    </lineage>
</organism>
<evidence type="ECO:0000313" key="2">
    <source>
        <dbReference type="EMBL" id="MBK9981130.1"/>
    </source>
</evidence>
<feature type="domain" description="Pappalysin-1 SD scarf" evidence="1">
    <location>
        <begin position="512"/>
        <end position="643"/>
    </location>
</feature>
<dbReference type="SUPFAM" id="SSF50998">
    <property type="entry name" value="Quinoprotein alcohol dehydrogenase-like"/>
    <property type="match status" value="1"/>
</dbReference>